<evidence type="ECO:0000259" key="8">
    <source>
        <dbReference type="PROSITE" id="PS51677"/>
    </source>
</evidence>
<dbReference type="PROSITE" id="PS51677">
    <property type="entry name" value="NODB"/>
    <property type="match status" value="1"/>
</dbReference>
<evidence type="ECO:0000256" key="1">
    <source>
        <dbReference type="ARBA" id="ARBA00003236"/>
    </source>
</evidence>
<gene>
    <name evidence="9" type="ORF">HH303_10735</name>
</gene>
<evidence type="ECO:0000256" key="7">
    <source>
        <dbReference type="SAM" id="SignalP"/>
    </source>
</evidence>
<dbReference type="PANTHER" id="PTHR34216:SF3">
    <property type="entry name" value="POLY-BETA-1,6-N-ACETYL-D-GLUCOSAMINE N-DEACETYLASE"/>
    <property type="match status" value="1"/>
</dbReference>
<name>A0A7Y0E0F3_9PROT</name>
<feature type="domain" description="NodB homology" evidence="8">
    <location>
        <begin position="89"/>
        <end position="348"/>
    </location>
</feature>
<dbReference type="PANTHER" id="PTHR34216">
    <property type="match status" value="1"/>
</dbReference>
<keyword evidence="10" id="KW-1185">Reference proteome</keyword>
<dbReference type="SUPFAM" id="SSF88713">
    <property type="entry name" value="Glycoside hydrolase/deacetylase"/>
    <property type="match status" value="1"/>
</dbReference>
<sequence length="348" mass="38293">MTRRSLYRMIAVFLLTASGFGMAAHARAEPTSAVVLMYHRFGETEYPSTSVDMDQFLAHVEELTNGGYEVLPLPEIVAALNTGTPLPDRAVAITVDDAYASVYEKAWPVLKEKGLPFTLFVATDPVDRGIEGYMTWDNIRELSDAGVTIGSQAVTHPHMPRMSSERNRTELTRSADILQEHLGARPTLFAYPYGEASLDVMGLAKEAGYVAGFGQHSGTANTTSALFYLPRFPINVHYGGVDRFKRLVNTMALPVSGLTPRDPLLPVQGTGNPPAFGFTVDGVTEGLDGLNCYHSDASSITQMEKLGNRVEVRFDSAFAPGRTRINCTMPTRNGRWRWFGMQYYVPPQ</sequence>
<organism evidence="9 10">
    <name type="scientific">Pacificispira spongiicola</name>
    <dbReference type="NCBI Taxonomy" id="2729598"/>
    <lineage>
        <taxon>Bacteria</taxon>
        <taxon>Pseudomonadati</taxon>
        <taxon>Pseudomonadota</taxon>
        <taxon>Alphaproteobacteria</taxon>
        <taxon>Rhodospirillales</taxon>
        <taxon>Rhodospirillaceae</taxon>
        <taxon>Pacificispira</taxon>
    </lineage>
</organism>
<evidence type="ECO:0000256" key="4">
    <source>
        <dbReference type="ARBA" id="ARBA00020071"/>
    </source>
</evidence>
<dbReference type="Proteomes" id="UP000539372">
    <property type="component" value="Unassembled WGS sequence"/>
</dbReference>
<dbReference type="RefSeq" id="WP_169625337.1">
    <property type="nucleotide sequence ID" value="NZ_JABBNT010000003.1"/>
</dbReference>
<comment type="function">
    <text evidence="1">Is involved in generating a small heat-stable compound (Nod), an acylated oligomer of N-acetylglucosamine, that stimulates mitosis in various plant protoplasts.</text>
</comment>
<proteinExistence type="inferred from homology"/>
<protein>
    <recommendedName>
        <fullName evidence="4">Chitooligosaccharide deacetylase</fullName>
    </recommendedName>
    <alternativeName>
        <fullName evidence="6">Nodulation protein B</fullName>
    </alternativeName>
</protein>
<comment type="similarity">
    <text evidence="3">Belongs to the polysaccharide deacetylase family.</text>
</comment>
<dbReference type="InterPro" id="IPR051398">
    <property type="entry name" value="Polysacch_Deacetylase"/>
</dbReference>
<evidence type="ECO:0000313" key="9">
    <source>
        <dbReference type="EMBL" id="NMM44955.1"/>
    </source>
</evidence>
<dbReference type="GO" id="GO:0005975">
    <property type="term" value="P:carbohydrate metabolic process"/>
    <property type="evidence" value="ECO:0007669"/>
    <property type="project" value="InterPro"/>
</dbReference>
<feature type="signal peptide" evidence="7">
    <location>
        <begin position="1"/>
        <end position="23"/>
    </location>
</feature>
<reference evidence="9 10" key="1">
    <citation type="submission" date="2020-04" db="EMBL/GenBank/DDBJ databases">
        <title>Rhodospirillaceae bacterium KN72 isolated from deep sea.</title>
        <authorList>
            <person name="Zhang D.-C."/>
        </authorList>
    </citation>
    <scope>NUCLEOTIDE SEQUENCE [LARGE SCALE GENOMIC DNA]</scope>
    <source>
        <strain evidence="9 10">KN72</strain>
    </source>
</reference>
<evidence type="ECO:0000256" key="3">
    <source>
        <dbReference type="ARBA" id="ARBA00010973"/>
    </source>
</evidence>
<dbReference type="InterPro" id="IPR002509">
    <property type="entry name" value="NODB_dom"/>
</dbReference>
<evidence type="ECO:0000256" key="6">
    <source>
        <dbReference type="ARBA" id="ARBA00032976"/>
    </source>
</evidence>
<dbReference type="AlphaFoldDB" id="A0A7Y0E0F3"/>
<evidence type="ECO:0000256" key="2">
    <source>
        <dbReference type="ARBA" id="ARBA00004613"/>
    </source>
</evidence>
<dbReference type="CDD" id="cd10973">
    <property type="entry name" value="CE4_DAC_u4_5s"/>
    <property type="match status" value="1"/>
</dbReference>
<accession>A0A7Y0E0F3</accession>
<comment type="subcellular location">
    <subcellularLocation>
        <location evidence="2">Secreted</location>
    </subcellularLocation>
</comment>
<feature type="chain" id="PRO_5031230882" description="Chitooligosaccharide deacetylase" evidence="7">
    <location>
        <begin position="24"/>
        <end position="348"/>
    </location>
</feature>
<evidence type="ECO:0000313" key="10">
    <source>
        <dbReference type="Proteomes" id="UP000539372"/>
    </source>
</evidence>
<dbReference type="GO" id="GO:0005576">
    <property type="term" value="C:extracellular region"/>
    <property type="evidence" value="ECO:0007669"/>
    <property type="project" value="UniProtKB-SubCell"/>
</dbReference>
<dbReference type="GO" id="GO:0016810">
    <property type="term" value="F:hydrolase activity, acting on carbon-nitrogen (but not peptide) bonds"/>
    <property type="evidence" value="ECO:0007669"/>
    <property type="project" value="InterPro"/>
</dbReference>
<dbReference type="Pfam" id="PF01522">
    <property type="entry name" value="Polysacc_deac_1"/>
    <property type="match status" value="1"/>
</dbReference>
<comment type="caution">
    <text evidence="9">The sequence shown here is derived from an EMBL/GenBank/DDBJ whole genome shotgun (WGS) entry which is preliminary data.</text>
</comment>
<dbReference type="Gene3D" id="3.20.20.370">
    <property type="entry name" value="Glycoside hydrolase/deacetylase"/>
    <property type="match status" value="1"/>
</dbReference>
<evidence type="ECO:0000256" key="5">
    <source>
        <dbReference type="ARBA" id="ARBA00022729"/>
    </source>
</evidence>
<dbReference type="InterPro" id="IPR011330">
    <property type="entry name" value="Glyco_hydro/deAcase_b/a-brl"/>
</dbReference>
<dbReference type="EMBL" id="JABBNT010000003">
    <property type="protein sequence ID" value="NMM44955.1"/>
    <property type="molecule type" value="Genomic_DNA"/>
</dbReference>
<keyword evidence="5 7" id="KW-0732">Signal</keyword>